<accession>A0ABS3GKU5</accession>
<dbReference type="RefSeq" id="WP_081574537.1">
    <property type="nucleotide sequence ID" value="NZ_AP019312.1"/>
</dbReference>
<feature type="domain" description="Fumarylacetoacetase-like C-terminal" evidence="2">
    <location>
        <begin position="94"/>
        <end position="262"/>
    </location>
</feature>
<dbReference type="GeneID" id="58560081"/>
<gene>
    <name evidence="3" type="ORF">J1C50_09085</name>
</gene>
<evidence type="ECO:0000313" key="4">
    <source>
        <dbReference type="Proteomes" id="UP000664349"/>
    </source>
</evidence>
<sequence>MSPASSSTLQAAAEQLRRAAETGQPCAPVRGLLGEGDVDAAYQVQTLNVRHAQAQGRRLVGSKIGLTSLAVQRQLGVSQPDFGRLFADMALCDGEEIDSRRLLQPKIEAEVALLLGRDLDHDKHTLADLFRAVDAVLPALEIVDSRIAGWDIRISDTIADNASSGLFVLGNRPRRLADVDLLGCGMTLELRGEPVSVGVGAACLGNPLLAALWLADTMARRGEPLKAGDIVLTGALGPMAPAKAGDVFTARIQGLGEVSARFASLQGASS</sequence>
<reference evidence="3 4" key="1">
    <citation type="submission" date="2021-03" db="EMBL/GenBank/DDBJ databases">
        <title>First Case of infection caused by Chromobacterium haemolyticum derived from water in China.</title>
        <authorList>
            <person name="Chen J."/>
            <person name="Liu C."/>
        </authorList>
    </citation>
    <scope>NUCLEOTIDE SEQUENCE [LARGE SCALE GENOMIC DNA]</scope>
    <source>
        <strain evidence="3 4">WJ-5</strain>
    </source>
</reference>
<dbReference type="PANTHER" id="PTHR30143">
    <property type="entry name" value="ACID HYDRATASE"/>
    <property type="match status" value="1"/>
</dbReference>
<evidence type="ECO:0000313" key="3">
    <source>
        <dbReference type="EMBL" id="MBO0415667.1"/>
    </source>
</evidence>
<dbReference type="Proteomes" id="UP000664349">
    <property type="component" value="Unassembled WGS sequence"/>
</dbReference>
<keyword evidence="1" id="KW-0456">Lyase</keyword>
<dbReference type="Gene3D" id="3.90.850.10">
    <property type="entry name" value="Fumarylacetoacetase-like, C-terminal domain"/>
    <property type="match status" value="1"/>
</dbReference>
<keyword evidence="4" id="KW-1185">Reference proteome</keyword>
<dbReference type="InterPro" id="IPR036663">
    <property type="entry name" value="Fumarylacetoacetase_C_sf"/>
</dbReference>
<evidence type="ECO:0000256" key="1">
    <source>
        <dbReference type="ARBA" id="ARBA00023239"/>
    </source>
</evidence>
<dbReference type="Pfam" id="PF01557">
    <property type="entry name" value="FAA_hydrolase"/>
    <property type="match status" value="1"/>
</dbReference>
<dbReference type="SUPFAM" id="SSF56529">
    <property type="entry name" value="FAH"/>
    <property type="match status" value="1"/>
</dbReference>
<organism evidence="3 4">
    <name type="scientific">Chromobacterium haemolyticum</name>
    <dbReference type="NCBI Taxonomy" id="394935"/>
    <lineage>
        <taxon>Bacteria</taxon>
        <taxon>Pseudomonadati</taxon>
        <taxon>Pseudomonadota</taxon>
        <taxon>Betaproteobacteria</taxon>
        <taxon>Neisseriales</taxon>
        <taxon>Chromobacteriaceae</taxon>
        <taxon>Chromobacterium</taxon>
    </lineage>
</organism>
<proteinExistence type="predicted"/>
<protein>
    <submittedName>
        <fullName evidence="3">Fumarylacetoacetate hydrolase family protein</fullName>
    </submittedName>
</protein>
<dbReference type="InterPro" id="IPR011234">
    <property type="entry name" value="Fumarylacetoacetase-like_C"/>
</dbReference>
<dbReference type="GO" id="GO:0016787">
    <property type="term" value="F:hydrolase activity"/>
    <property type="evidence" value="ECO:0007669"/>
    <property type="project" value="UniProtKB-KW"/>
</dbReference>
<dbReference type="InterPro" id="IPR050772">
    <property type="entry name" value="Hydratase-Decarb/MhpD_sf"/>
</dbReference>
<dbReference type="EMBL" id="JAFLRD010000006">
    <property type="protein sequence ID" value="MBO0415667.1"/>
    <property type="molecule type" value="Genomic_DNA"/>
</dbReference>
<keyword evidence="3" id="KW-0378">Hydrolase</keyword>
<dbReference type="PANTHER" id="PTHR30143:SF0">
    <property type="entry name" value="2-KETO-4-PENTENOATE HYDRATASE"/>
    <property type="match status" value="1"/>
</dbReference>
<name>A0ABS3GKU5_9NEIS</name>
<comment type="caution">
    <text evidence="3">The sequence shown here is derived from an EMBL/GenBank/DDBJ whole genome shotgun (WGS) entry which is preliminary data.</text>
</comment>
<evidence type="ECO:0000259" key="2">
    <source>
        <dbReference type="Pfam" id="PF01557"/>
    </source>
</evidence>